<evidence type="ECO:0000313" key="2">
    <source>
        <dbReference type="Proteomes" id="UP001432322"/>
    </source>
</evidence>
<dbReference type="EMBL" id="BTSY01000003">
    <property type="protein sequence ID" value="GMT18717.1"/>
    <property type="molecule type" value="Genomic_DNA"/>
</dbReference>
<protein>
    <recommendedName>
        <fullName evidence="3">Innexin</fullName>
    </recommendedName>
</protein>
<evidence type="ECO:0008006" key="3">
    <source>
        <dbReference type="Google" id="ProtNLM"/>
    </source>
</evidence>
<feature type="non-terminal residue" evidence="1">
    <location>
        <position position="93"/>
    </location>
</feature>
<dbReference type="AlphaFoldDB" id="A0AAV5VKV5"/>
<organism evidence="1 2">
    <name type="scientific">Pristionchus fissidentatus</name>
    <dbReference type="NCBI Taxonomy" id="1538716"/>
    <lineage>
        <taxon>Eukaryota</taxon>
        <taxon>Metazoa</taxon>
        <taxon>Ecdysozoa</taxon>
        <taxon>Nematoda</taxon>
        <taxon>Chromadorea</taxon>
        <taxon>Rhabditida</taxon>
        <taxon>Rhabditina</taxon>
        <taxon>Diplogasteromorpha</taxon>
        <taxon>Diplogasteroidea</taxon>
        <taxon>Neodiplogasteridae</taxon>
        <taxon>Pristionchus</taxon>
    </lineage>
</organism>
<name>A0AAV5VKV5_9BILA</name>
<keyword evidence="2" id="KW-1185">Reference proteome</keyword>
<comment type="caution">
    <text evidence="1">The sequence shown here is derived from an EMBL/GenBank/DDBJ whole genome shotgun (WGS) entry which is preliminary data.</text>
</comment>
<dbReference type="Proteomes" id="UP001432322">
    <property type="component" value="Unassembled WGS sequence"/>
</dbReference>
<reference evidence="1" key="1">
    <citation type="submission" date="2023-10" db="EMBL/GenBank/DDBJ databases">
        <title>Genome assembly of Pristionchus species.</title>
        <authorList>
            <person name="Yoshida K."/>
            <person name="Sommer R.J."/>
        </authorList>
    </citation>
    <scope>NUCLEOTIDE SEQUENCE</scope>
    <source>
        <strain evidence="1">RS5133</strain>
    </source>
</reference>
<sequence length="93" mass="10424">MIESCDDRKLLQYIVCHALSNASLFAHVLHRIQFVGTSMLNDAHLSERSSANRSDDREMRQTRLVTFLVSSSFGASCAHPNATREGCWHGALF</sequence>
<accession>A0AAV5VKV5</accession>
<gene>
    <name evidence="1" type="ORF">PFISCL1PPCAC_10014</name>
</gene>
<proteinExistence type="predicted"/>
<evidence type="ECO:0000313" key="1">
    <source>
        <dbReference type="EMBL" id="GMT18717.1"/>
    </source>
</evidence>